<keyword evidence="5 12" id="KW-0963">Cytoplasm</keyword>
<protein>
    <recommendedName>
        <fullName evidence="4 12">4-hydroxy-tetrahydrodipicolinate synthase</fullName>
        <shortName evidence="12">HTPA synthase</shortName>
        <ecNumber evidence="4 12">4.3.3.7</ecNumber>
    </recommendedName>
</protein>
<feature type="active site" description="Schiff-base intermediate with substrate" evidence="12 14">
    <location>
        <position position="178"/>
    </location>
</feature>
<evidence type="ECO:0000256" key="12">
    <source>
        <dbReference type="HAMAP-Rule" id="MF_00418"/>
    </source>
</evidence>
<comment type="subunit">
    <text evidence="12">Homotetramer; dimer of dimers.</text>
</comment>
<dbReference type="EMBL" id="CZBV01000006">
    <property type="protein sequence ID" value="CUQ88152.1"/>
    <property type="molecule type" value="Genomic_DNA"/>
</dbReference>
<comment type="function">
    <text evidence="1 12">Catalyzes the condensation of (S)-aspartate-beta-semialdehyde [(S)-ASA] and pyruvate to 4-hydroxy-tetrahydrodipicolinate (HTPA).</text>
</comment>
<sequence length="308" mass="32927">MYIIIAVNSGKKDGMSVFTGAGVAIITPMKANGEVNYDKLGEFLDYQINNSTDAIIICGTTGEASTLTHEEHVETIRFAADYVKKRVPVIAGTGSNCTETAVWLSQEAQKAGVDGCLVVTPYYNKATQKGLIQHYTAVAKSVDLPIIMYNVPGRTGCNIQPETAAKLAKDVDNIVAIKAATGNLAQESKTMALAEGRLDMYSGEDGLIVPLMSIGAKGVISVLSNVAPKQTHDICATFAAGDVAKAAQLQFKALELVDALFCEVNPIPVKHALNLMGWDMGPLRSPLCEMEEANLERLKKAMVNYGIL</sequence>
<comment type="similarity">
    <text evidence="3 12 13">Belongs to the DapA family.</text>
</comment>
<keyword evidence="10 12" id="KW-0704">Schiff base</keyword>
<evidence type="ECO:0000256" key="13">
    <source>
        <dbReference type="PIRNR" id="PIRNR001365"/>
    </source>
</evidence>
<evidence type="ECO:0000256" key="14">
    <source>
        <dbReference type="PIRSR" id="PIRSR001365-1"/>
    </source>
</evidence>
<evidence type="ECO:0000313" key="18">
    <source>
        <dbReference type="Proteomes" id="UP000095621"/>
    </source>
</evidence>
<dbReference type="Pfam" id="PF00701">
    <property type="entry name" value="DHDPS"/>
    <property type="match status" value="1"/>
</dbReference>
<accession>A0A174Z315</accession>
<evidence type="ECO:0000256" key="6">
    <source>
        <dbReference type="ARBA" id="ARBA00022605"/>
    </source>
</evidence>
<evidence type="ECO:0000256" key="7">
    <source>
        <dbReference type="ARBA" id="ARBA00022915"/>
    </source>
</evidence>
<dbReference type="GO" id="GO:0019877">
    <property type="term" value="P:diaminopimelate biosynthetic process"/>
    <property type="evidence" value="ECO:0007669"/>
    <property type="project" value="UniProtKB-UniRule"/>
</dbReference>
<evidence type="ECO:0000256" key="9">
    <source>
        <dbReference type="ARBA" id="ARBA00023239"/>
    </source>
</evidence>
<gene>
    <name evidence="12 16" type="primary">dapA</name>
    <name evidence="16" type="ORF">ERS852490_02038</name>
    <name evidence="17" type="ORF">ERS852492_02192</name>
</gene>
<evidence type="ECO:0000256" key="10">
    <source>
        <dbReference type="ARBA" id="ARBA00023270"/>
    </source>
</evidence>
<dbReference type="PIRSF" id="PIRSF001365">
    <property type="entry name" value="DHDPS"/>
    <property type="match status" value="1"/>
</dbReference>
<dbReference type="UniPathway" id="UPA00034">
    <property type="reaction ID" value="UER00017"/>
</dbReference>
<dbReference type="GO" id="GO:0005829">
    <property type="term" value="C:cytosol"/>
    <property type="evidence" value="ECO:0007669"/>
    <property type="project" value="TreeGrafter"/>
</dbReference>
<evidence type="ECO:0000313" key="17">
    <source>
        <dbReference type="EMBL" id="CUQ88152.1"/>
    </source>
</evidence>
<comment type="subcellular location">
    <subcellularLocation>
        <location evidence="12">Cytoplasm</location>
    </subcellularLocation>
</comment>
<evidence type="ECO:0000256" key="3">
    <source>
        <dbReference type="ARBA" id="ARBA00007592"/>
    </source>
</evidence>
<dbReference type="PROSITE" id="PS00665">
    <property type="entry name" value="DHDPS_1"/>
    <property type="match status" value="1"/>
</dbReference>
<evidence type="ECO:0000313" key="16">
    <source>
        <dbReference type="EMBL" id="CUQ78361.1"/>
    </source>
</evidence>
<dbReference type="GO" id="GO:0009089">
    <property type="term" value="P:lysine biosynthetic process via diaminopimelate"/>
    <property type="evidence" value="ECO:0007669"/>
    <property type="project" value="UniProtKB-UniRule"/>
</dbReference>
<evidence type="ECO:0000256" key="8">
    <source>
        <dbReference type="ARBA" id="ARBA00023154"/>
    </source>
</evidence>
<dbReference type="InterPro" id="IPR020625">
    <property type="entry name" value="Schiff_base-form_aldolases_AS"/>
</dbReference>
<dbReference type="CDD" id="cd00950">
    <property type="entry name" value="DHDPS"/>
    <property type="match status" value="1"/>
</dbReference>
<dbReference type="Proteomes" id="UP000095621">
    <property type="component" value="Unassembled WGS sequence"/>
</dbReference>
<proteinExistence type="inferred from homology"/>
<dbReference type="Proteomes" id="UP000095780">
    <property type="component" value="Unassembled WGS sequence"/>
</dbReference>
<dbReference type="Gene3D" id="3.20.20.70">
    <property type="entry name" value="Aldolase class I"/>
    <property type="match status" value="1"/>
</dbReference>
<feature type="site" description="Part of a proton relay during catalysis" evidence="12">
    <location>
        <position position="60"/>
    </location>
</feature>
<dbReference type="EMBL" id="CZBU01000004">
    <property type="protein sequence ID" value="CUQ78361.1"/>
    <property type="molecule type" value="Genomic_DNA"/>
</dbReference>
<reference evidence="18 19" key="1">
    <citation type="submission" date="2015-09" db="EMBL/GenBank/DDBJ databases">
        <authorList>
            <consortium name="Pathogen Informatics"/>
        </authorList>
    </citation>
    <scope>NUCLEOTIDE SEQUENCE [LARGE SCALE GENOMIC DNA]</scope>
    <source>
        <strain evidence="16 18">2789STDY5834875</strain>
        <strain evidence="17 19">2789STDY5834878</strain>
    </source>
</reference>
<dbReference type="SMART" id="SM01130">
    <property type="entry name" value="DHDPS"/>
    <property type="match status" value="1"/>
</dbReference>
<dbReference type="EC" id="4.3.3.7" evidence="4 12"/>
<keyword evidence="9 12" id="KW-0456">Lyase</keyword>
<dbReference type="AlphaFoldDB" id="A0A174Z315"/>
<name>A0A174Z315_9FIRM</name>
<feature type="binding site" evidence="12 15">
    <location>
        <position position="61"/>
    </location>
    <ligand>
        <name>pyruvate</name>
        <dbReference type="ChEBI" id="CHEBI:15361"/>
    </ligand>
</feature>
<evidence type="ECO:0000256" key="11">
    <source>
        <dbReference type="ARBA" id="ARBA00047836"/>
    </source>
</evidence>
<dbReference type="GO" id="GO:0008840">
    <property type="term" value="F:4-hydroxy-tetrahydrodipicolinate synthase activity"/>
    <property type="evidence" value="ECO:0007669"/>
    <property type="project" value="UniProtKB-UniRule"/>
</dbReference>
<keyword evidence="8 12" id="KW-0457">Lysine biosynthesis</keyword>
<evidence type="ECO:0000256" key="1">
    <source>
        <dbReference type="ARBA" id="ARBA00003294"/>
    </source>
</evidence>
<dbReference type="PROSITE" id="PS00666">
    <property type="entry name" value="DHDPS_2"/>
    <property type="match status" value="1"/>
</dbReference>
<feature type="site" description="Part of a proton relay during catalysis" evidence="12">
    <location>
        <position position="123"/>
    </location>
</feature>
<dbReference type="InterPro" id="IPR013785">
    <property type="entry name" value="Aldolase_TIM"/>
</dbReference>
<dbReference type="SUPFAM" id="SSF51569">
    <property type="entry name" value="Aldolase"/>
    <property type="match status" value="1"/>
</dbReference>
<feature type="active site" description="Proton donor/acceptor" evidence="12 14">
    <location>
        <position position="149"/>
    </location>
</feature>
<dbReference type="PANTHER" id="PTHR12128:SF66">
    <property type="entry name" value="4-HYDROXY-2-OXOGLUTARATE ALDOLASE, MITOCHONDRIAL"/>
    <property type="match status" value="1"/>
</dbReference>
<feature type="binding site" evidence="12 15">
    <location>
        <position position="220"/>
    </location>
    <ligand>
        <name>pyruvate</name>
        <dbReference type="ChEBI" id="CHEBI:15361"/>
    </ligand>
</feature>
<dbReference type="OMA" id="GMDACVP"/>
<keyword evidence="6 12" id="KW-0028">Amino-acid biosynthesis</keyword>
<evidence type="ECO:0000313" key="19">
    <source>
        <dbReference type="Proteomes" id="UP000095780"/>
    </source>
</evidence>
<evidence type="ECO:0000256" key="4">
    <source>
        <dbReference type="ARBA" id="ARBA00012086"/>
    </source>
</evidence>
<evidence type="ECO:0000256" key="5">
    <source>
        <dbReference type="ARBA" id="ARBA00022490"/>
    </source>
</evidence>
<keyword evidence="7 12" id="KW-0220">Diaminopimelate biosynthesis</keyword>
<organism evidence="16 18">
    <name type="scientific">Lachnospira eligens</name>
    <dbReference type="NCBI Taxonomy" id="39485"/>
    <lineage>
        <taxon>Bacteria</taxon>
        <taxon>Bacillati</taxon>
        <taxon>Bacillota</taxon>
        <taxon>Clostridia</taxon>
        <taxon>Lachnospirales</taxon>
        <taxon>Lachnospiraceae</taxon>
        <taxon>Lachnospira</taxon>
    </lineage>
</organism>
<dbReference type="PANTHER" id="PTHR12128">
    <property type="entry name" value="DIHYDRODIPICOLINATE SYNTHASE"/>
    <property type="match status" value="1"/>
</dbReference>
<dbReference type="InterPro" id="IPR020624">
    <property type="entry name" value="Schiff_base-form_aldolases_CS"/>
</dbReference>
<evidence type="ECO:0000256" key="2">
    <source>
        <dbReference type="ARBA" id="ARBA00005120"/>
    </source>
</evidence>
<comment type="pathway">
    <text evidence="2 12">Amino-acid biosynthesis; L-lysine biosynthesis via DAP pathway; (S)-tetrahydrodipicolinate from L-aspartate: step 3/4.</text>
</comment>
<comment type="catalytic activity">
    <reaction evidence="11 12">
        <text>L-aspartate 4-semialdehyde + pyruvate = (2S,4S)-4-hydroxy-2,3,4,5-tetrahydrodipicolinate + H2O + H(+)</text>
        <dbReference type="Rhea" id="RHEA:34171"/>
        <dbReference type="ChEBI" id="CHEBI:15361"/>
        <dbReference type="ChEBI" id="CHEBI:15377"/>
        <dbReference type="ChEBI" id="CHEBI:15378"/>
        <dbReference type="ChEBI" id="CHEBI:67139"/>
        <dbReference type="ChEBI" id="CHEBI:537519"/>
        <dbReference type="EC" id="4.3.3.7"/>
    </reaction>
</comment>
<dbReference type="HAMAP" id="MF_00418">
    <property type="entry name" value="DapA"/>
    <property type="match status" value="1"/>
</dbReference>
<comment type="caution">
    <text evidence="12">Was originally thought to be a dihydrodipicolinate synthase (DHDPS), catalyzing the condensation of (S)-aspartate-beta-semialdehyde [(S)-ASA] and pyruvate to dihydrodipicolinate (DHDP). However, it was shown in E.coli that the product of the enzymatic reaction is not dihydrodipicolinate but in fact (4S)-4-hydroxy-2,3,4,5-tetrahydro-(2S)-dipicolinic acid (HTPA), and that the consecutive dehydration reaction leading to DHDP is not spontaneous but catalyzed by DapB.</text>
</comment>
<dbReference type="InterPro" id="IPR005263">
    <property type="entry name" value="DapA"/>
</dbReference>
<dbReference type="InterPro" id="IPR002220">
    <property type="entry name" value="DapA-like"/>
</dbReference>
<evidence type="ECO:0000256" key="15">
    <source>
        <dbReference type="PIRSR" id="PIRSR001365-2"/>
    </source>
</evidence>
<dbReference type="NCBIfam" id="TIGR00674">
    <property type="entry name" value="dapA"/>
    <property type="match status" value="1"/>
</dbReference>
<dbReference type="PRINTS" id="PR00146">
    <property type="entry name" value="DHPICSNTHASE"/>
</dbReference>